<dbReference type="InterPro" id="IPR011115">
    <property type="entry name" value="SecA_DEAD"/>
</dbReference>
<feature type="binding site" evidence="10">
    <location>
        <position position="111"/>
    </location>
    <ligand>
        <name>ATP</name>
        <dbReference type="ChEBI" id="CHEBI:30616"/>
    </ligand>
</feature>
<dbReference type="PROSITE" id="PS51194">
    <property type="entry name" value="HELICASE_CTER"/>
    <property type="match status" value="1"/>
</dbReference>
<feature type="domain" description="SecA family profile" evidence="13">
    <location>
        <begin position="27"/>
        <end position="620"/>
    </location>
</feature>
<keyword evidence="8 10" id="KW-0811">Translocation</keyword>
<dbReference type="RefSeq" id="WP_236892529.1">
    <property type="nucleotide sequence ID" value="NZ_AP024488.1"/>
</dbReference>
<evidence type="ECO:0000256" key="4">
    <source>
        <dbReference type="ARBA" id="ARBA00022741"/>
    </source>
</evidence>
<keyword evidence="1 10" id="KW-0813">Transport</keyword>
<evidence type="ECO:0000313" key="14">
    <source>
        <dbReference type="EMBL" id="BCS96175.1"/>
    </source>
</evidence>
<feature type="domain" description="Helicase ATP-binding" evidence="11">
    <location>
        <begin position="113"/>
        <end position="309"/>
    </location>
</feature>
<evidence type="ECO:0000256" key="2">
    <source>
        <dbReference type="ARBA" id="ARBA00022475"/>
    </source>
</evidence>
<dbReference type="SMART" id="SM00957">
    <property type="entry name" value="SecA_DEAD"/>
    <property type="match status" value="1"/>
</dbReference>
<dbReference type="Proteomes" id="UP001320148">
    <property type="component" value="Chromosome"/>
</dbReference>
<dbReference type="PANTHER" id="PTHR30612:SF0">
    <property type="entry name" value="CHLOROPLAST PROTEIN-TRANSPORTING ATPASE"/>
    <property type="match status" value="1"/>
</dbReference>
<evidence type="ECO:0000259" key="12">
    <source>
        <dbReference type="PROSITE" id="PS51194"/>
    </source>
</evidence>
<evidence type="ECO:0000256" key="9">
    <source>
        <dbReference type="ARBA" id="ARBA00023136"/>
    </source>
</evidence>
<dbReference type="InterPro" id="IPR014018">
    <property type="entry name" value="SecA_motor_DEAD"/>
</dbReference>
<dbReference type="HAMAP" id="MF_01382">
    <property type="entry name" value="SecA"/>
    <property type="match status" value="1"/>
</dbReference>
<evidence type="ECO:0000313" key="15">
    <source>
        <dbReference type="Proteomes" id="UP001320148"/>
    </source>
</evidence>
<dbReference type="PANTHER" id="PTHR30612">
    <property type="entry name" value="SECA INNER MEMBRANE COMPONENT OF SEC PROTEIN SECRETION SYSTEM"/>
    <property type="match status" value="1"/>
</dbReference>
<feature type="binding site" evidence="10">
    <location>
        <begin position="129"/>
        <end position="133"/>
    </location>
    <ligand>
        <name>ATP</name>
        <dbReference type="ChEBI" id="CHEBI:30616"/>
    </ligand>
</feature>
<dbReference type="InterPro" id="IPR001650">
    <property type="entry name" value="Helicase_C-like"/>
</dbReference>
<keyword evidence="9 10" id="KW-0472">Membrane</keyword>
<accession>A0ABM7PEZ7</accession>
<dbReference type="InterPro" id="IPR011130">
    <property type="entry name" value="SecA_preprotein_X-link_dom"/>
</dbReference>
<feature type="binding site" evidence="10">
    <location>
        <position position="540"/>
    </location>
    <ligand>
        <name>ATP</name>
        <dbReference type="ChEBI" id="CHEBI:30616"/>
    </ligand>
</feature>
<keyword evidence="15" id="KW-1185">Reference proteome</keyword>
<keyword evidence="2 10" id="KW-1003">Cell membrane</keyword>
<reference evidence="14 15" key="1">
    <citation type="submission" date="2021-02" db="EMBL/GenBank/DDBJ databases">
        <title>Complete genome of Desulfoluna sp. strain ASN36.</title>
        <authorList>
            <person name="Takahashi A."/>
            <person name="Kojima H."/>
            <person name="Fukui M."/>
        </authorList>
    </citation>
    <scope>NUCLEOTIDE SEQUENCE [LARGE SCALE GENOMIC DNA]</scope>
    <source>
        <strain evidence="14 15">ASN36</strain>
    </source>
</reference>
<comment type="function">
    <text evidence="10">Part of the Sec protein translocase complex. Interacts with the SecYEG preprotein conducting channel. Has a central role in coupling the hydrolysis of ATP to the transfer of proteins into and across the cell membrane, serving as an ATP-driven molecular motor driving the stepwise translocation of polypeptide chains across the membrane.</text>
</comment>
<keyword evidence="3 10" id="KW-0963">Cytoplasm</keyword>
<proteinExistence type="inferred from homology"/>
<dbReference type="SUPFAM" id="SSF52540">
    <property type="entry name" value="P-loop containing nucleoside triphosphate hydrolases"/>
    <property type="match status" value="2"/>
</dbReference>
<dbReference type="Gene3D" id="3.40.50.300">
    <property type="entry name" value="P-loop containing nucleotide triphosphate hydrolases"/>
    <property type="match status" value="2"/>
</dbReference>
<dbReference type="PROSITE" id="PS51192">
    <property type="entry name" value="HELICASE_ATP_BIND_1"/>
    <property type="match status" value="1"/>
</dbReference>
<comment type="subunit">
    <text evidence="10">Monomer and homodimer. Part of the essential Sec protein translocation apparatus which comprises SecA, SecYEG and auxiliary proteins SecDF. Other proteins may also be involved.</text>
</comment>
<evidence type="ECO:0000259" key="11">
    <source>
        <dbReference type="PROSITE" id="PS51192"/>
    </source>
</evidence>
<dbReference type="InterPro" id="IPR014001">
    <property type="entry name" value="Helicase_ATP-bd"/>
</dbReference>
<dbReference type="CDD" id="cd18803">
    <property type="entry name" value="SF2_C_secA"/>
    <property type="match status" value="1"/>
</dbReference>
<protein>
    <recommendedName>
        <fullName evidence="10">Protein translocase subunit SecA</fullName>
        <ecNumber evidence="10">7.4.2.8</ecNumber>
    </recommendedName>
</protein>
<dbReference type="InterPro" id="IPR027417">
    <property type="entry name" value="P-loop_NTPase"/>
</dbReference>
<feature type="domain" description="Helicase C-terminal" evidence="12">
    <location>
        <begin position="464"/>
        <end position="615"/>
    </location>
</feature>
<dbReference type="InterPro" id="IPR000185">
    <property type="entry name" value="SecA"/>
</dbReference>
<organism evidence="14 15">
    <name type="scientific">Desulfoluna limicola</name>
    <dbReference type="NCBI Taxonomy" id="2810562"/>
    <lineage>
        <taxon>Bacteria</taxon>
        <taxon>Pseudomonadati</taxon>
        <taxon>Thermodesulfobacteriota</taxon>
        <taxon>Desulfobacteria</taxon>
        <taxon>Desulfobacterales</taxon>
        <taxon>Desulfolunaceae</taxon>
        <taxon>Desulfoluna</taxon>
    </lineage>
</organism>
<dbReference type="Pfam" id="PF01043">
    <property type="entry name" value="SecA_PP_bind"/>
    <property type="match status" value="1"/>
</dbReference>
<dbReference type="SUPFAM" id="SSF81767">
    <property type="entry name" value="Pre-protein crosslinking domain of SecA"/>
    <property type="match status" value="1"/>
</dbReference>
<dbReference type="InterPro" id="IPR020937">
    <property type="entry name" value="SecA_CS"/>
</dbReference>
<name>A0ABM7PEZ7_9BACT</name>
<evidence type="ECO:0000256" key="5">
    <source>
        <dbReference type="ARBA" id="ARBA00022840"/>
    </source>
</evidence>
<keyword evidence="6 10" id="KW-0653">Protein transport</keyword>
<comment type="catalytic activity">
    <reaction evidence="10">
        <text>ATP + H2O + cellular proteinSide 1 = ADP + phosphate + cellular proteinSide 2.</text>
        <dbReference type="EC" id="7.4.2.8"/>
    </reaction>
</comment>
<dbReference type="PROSITE" id="PS01312">
    <property type="entry name" value="SECA"/>
    <property type="match status" value="1"/>
</dbReference>
<keyword evidence="4 10" id="KW-0547">Nucleotide-binding</keyword>
<dbReference type="Pfam" id="PF21090">
    <property type="entry name" value="P-loop_SecA"/>
    <property type="match status" value="1"/>
</dbReference>
<evidence type="ECO:0000256" key="8">
    <source>
        <dbReference type="ARBA" id="ARBA00023010"/>
    </source>
</evidence>
<comment type="subcellular location">
    <subcellularLocation>
        <location evidence="10">Cell membrane</location>
        <topology evidence="10">Peripheral membrane protein</topology>
        <orientation evidence="10">Cytoplasmic side</orientation>
    </subcellularLocation>
    <subcellularLocation>
        <location evidence="10">Cytoplasm</location>
    </subcellularLocation>
    <text evidence="10">Distribution is 50-50.</text>
</comment>
<dbReference type="PRINTS" id="PR00906">
    <property type="entry name" value="SECA"/>
</dbReference>
<dbReference type="SMART" id="SM00958">
    <property type="entry name" value="SecA_PP_bind"/>
    <property type="match status" value="1"/>
</dbReference>
<dbReference type="Pfam" id="PF07517">
    <property type="entry name" value="SecA_DEAD"/>
    <property type="match status" value="1"/>
</dbReference>
<comment type="similarity">
    <text evidence="10">Belongs to the SecA family.</text>
</comment>
<gene>
    <name evidence="10" type="primary">secA</name>
    <name evidence="14" type="ORF">DSLASN_18070</name>
</gene>
<evidence type="ECO:0000259" key="13">
    <source>
        <dbReference type="PROSITE" id="PS51196"/>
    </source>
</evidence>
<dbReference type="Gene3D" id="3.90.1440.10">
    <property type="entry name" value="SecA, preprotein cross-linking domain"/>
    <property type="match status" value="1"/>
</dbReference>
<keyword evidence="5 10" id="KW-0067">ATP-binding</keyword>
<evidence type="ECO:0000256" key="7">
    <source>
        <dbReference type="ARBA" id="ARBA00022967"/>
    </source>
</evidence>
<evidence type="ECO:0000256" key="10">
    <source>
        <dbReference type="HAMAP-Rule" id="MF_01382"/>
    </source>
</evidence>
<dbReference type="EMBL" id="AP024488">
    <property type="protein sequence ID" value="BCS96175.1"/>
    <property type="molecule type" value="Genomic_DNA"/>
</dbReference>
<dbReference type="InterPro" id="IPR044722">
    <property type="entry name" value="SecA_SF2_C"/>
</dbReference>
<dbReference type="CDD" id="cd17928">
    <property type="entry name" value="DEXDc_SecA"/>
    <property type="match status" value="1"/>
</dbReference>
<evidence type="ECO:0000256" key="3">
    <source>
        <dbReference type="ARBA" id="ARBA00022490"/>
    </source>
</evidence>
<keyword evidence="7 10" id="KW-1278">Translocase</keyword>
<evidence type="ECO:0000256" key="1">
    <source>
        <dbReference type="ARBA" id="ARBA00022448"/>
    </source>
</evidence>
<dbReference type="PROSITE" id="PS51196">
    <property type="entry name" value="SECA_MOTOR_DEAD"/>
    <property type="match status" value="1"/>
</dbReference>
<dbReference type="InterPro" id="IPR036670">
    <property type="entry name" value="SecA_X-link_sf"/>
</dbReference>
<dbReference type="EC" id="7.4.2.8" evidence="10"/>
<sequence>MAEWPPATGEYRPEREVKIPGLLDRSWDFLLGGMVASARALRNRRSNITSDVEDHGHEMAELDASGVRQRVMDLRMALCRRGFERDVVARTFALIREMSQRTLGMRPFDVQVMGAWAMISGMVAEMETGEGKTLTATLAAGTAALAGLPVHVISVNDYLTQRDAELTRPLYEALGLSVGCVTQEKTPHERRLAYGCDITYCTNKDVVFDYLRDTMRLRERTHPLLRQADQLCDPGSEGATLHQRGLCFAIVDEADSVLIDEARTPLIISGESGGEAEEQFLRQALALAETLVKDRDYLVDPGRRTISLTESGKALVKGAGRALGPLWQGTVRREEAVGKALSATFLFHRDEHYLVDEGTVQIIDEFTGRVMPDRSWEKGLHQLIEIKEGCDLTRQRETLARISYQRFFRRYLRLSGMTGTAREVKRELWSVYRLPVVKIPPNRPPRRKMSGDRIYRTREEKYETVVDRVLSLHGKGCPVLVGTGSVAASERVSELLMKRSPVPHSVLNARQNREEAKIVARAGEVGAITVATNMAGRGTDIKLTEDARNAGGLHVILTERYEAGRIDRQLAGRCARQGDPGHFEAILSMDDRLMAEGRGLGKALARLLTKLGAPGWPAVGAWAMLRAQRNTERRHARIRREMLRQDEKTGTLLSFSGRSE</sequence>
<evidence type="ECO:0000256" key="6">
    <source>
        <dbReference type="ARBA" id="ARBA00022927"/>
    </source>
</evidence>